<dbReference type="InterPro" id="IPR049492">
    <property type="entry name" value="BD-FAE-like_dom"/>
</dbReference>
<keyword evidence="4" id="KW-1185">Reference proteome</keyword>
<reference evidence="3 4" key="1">
    <citation type="submission" date="2022-11" db="EMBL/GenBank/DDBJ databases">
        <title>Viruses from the air-sea interface of a natural surface slick.</title>
        <authorList>
            <person name="Rahlff J."/>
            <person name="Holmfeldt K."/>
        </authorList>
    </citation>
    <scope>NUCLEOTIDE SEQUENCE [LARGE SCALE GENOMIC DNA]</scope>
    <source>
        <strain evidence="3 4">SMS4</strain>
    </source>
</reference>
<organism evidence="3 4">
    <name type="scientific">Rheinheimera baltica</name>
    <dbReference type="NCBI Taxonomy" id="67576"/>
    <lineage>
        <taxon>Bacteria</taxon>
        <taxon>Pseudomonadati</taxon>
        <taxon>Pseudomonadota</taxon>
        <taxon>Gammaproteobacteria</taxon>
        <taxon>Chromatiales</taxon>
        <taxon>Chromatiaceae</taxon>
        <taxon>Rheinheimera</taxon>
    </lineage>
</organism>
<dbReference type="GO" id="GO:0016787">
    <property type="term" value="F:hydrolase activity"/>
    <property type="evidence" value="ECO:0007669"/>
    <property type="project" value="UniProtKB-KW"/>
</dbReference>
<dbReference type="PANTHER" id="PTHR48081">
    <property type="entry name" value="AB HYDROLASE SUPERFAMILY PROTEIN C4A8.06C"/>
    <property type="match status" value="1"/>
</dbReference>
<dbReference type="PANTHER" id="PTHR48081:SF33">
    <property type="entry name" value="KYNURENINE FORMAMIDASE"/>
    <property type="match status" value="1"/>
</dbReference>
<dbReference type="Proteomes" id="UP001231109">
    <property type="component" value="Unassembled WGS sequence"/>
</dbReference>
<evidence type="ECO:0000256" key="1">
    <source>
        <dbReference type="ARBA" id="ARBA00022801"/>
    </source>
</evidence>
<gene>
    <name evidence="3" type="ORF">ORJ04_05900</name>
</gene>
<proteinExistence type="predicted"/>
<dbReference type="SUPFAM" id="SSF53474">
    <property type="entry name" value="alpha/beta-Hydrolases"/>
    <property type="match status" value="1"/>
</dbReference>
<name>A0ABT9HXF1_9GAMM</name>
<evidence type="ECO:0000313" key="3">
    <source>
        <dbReference type="EMBL" id="MDP5135480.1"/>
    </source>
</evidence>
<keyword evidence="1 3" id="KW-0378">Hydrolase</keyword>
<feature type="domain" description="BD-FAE-like" evidence="2">
    <location>
        <begin position="94"/>
        <end position="271"/>
    </location>
</feature>
<evidence type="ECO:0000259" key="2">
    <source>
        <dbReference type="Pfam" id="PF20434"/>
    </source>
</evidence>
<evidence type="ECO:0000313" key="4">
    <source>
        <dbReference type="Proteomes" id="UP001231109"/>
    </source>
</evidence>
<protein>
    <submittedName>
        <fullName evidence="3">Alpha/beta hydrolase</fullName>
    </submittedName>
</protein>
<dbReference type="RefSeq" id="WP_305974463.1">
    <property type="nucleotide sequence ID" value="NZ_JAPJDZ010000009.1"/>
</dbReference>
<comment type="caution">
    <text evidence="3">The sequence shown here is derived from an EMBL/GenBank/DDBJ whole genome shotgun (WGS) entry which is preliminary data.</text>
</comment>
<accession>A0ABT9HXF1</accession>
<dbReference type="InterPro" id="IPR029058">
    <property type="entry name" value="AB_hydrolase_fold"/>
</dbReference>
<sequence>MQQRWLSAKTPFTLLHSTLLSALLLLGGCAIPVVKKSTTLSLPTAATPLNNVSYSSVIALPYEDRSIKLAYNSTPLQFGQLYLPVDKATNSLKSTAGIPLVIFIHGGCWLNAYDISHSNAFSQAISAEGYAVWSLEYRRTGDEGGGWPGSLTDIKQGIAFAQASLPQYGVDTSRIVISGHSAGGQLALLAGSQIKGAGIVGVIGLAAITDMPTYASGSNSCQSATAQFMGGAYSDLAQQYQQASPNQQLMHPATLLLQGSNDNIVPQSQASQSGIPYKMVENAGHFDWIHPQTTAYKQFVISLQELLPL</sequence>
<dbReference type="InterPro" id="IPR050300">
    <property type="entry name" value="GDXG_lipolytic_enzyme"/>
</dbReference>
<dbReference type="PROSITE" id="PS51257">
    <property type="entry name" value="PROKAR_LIPOPROTEIN"/>
    <property type="match status" value="1"/>
</dbReference>
<dbReference type="EMBL" id="JAPJDZ010000009">
    <property type="protein sequence ID" value="MDP5135480.1"/>
    <property type="molecule type" value="Genomic_DNA"/>
</dbReference>
<dbReference type="Pfam" id="PF20434">
    <property type="entry name" value="BD-FAE"/>
    <property type="match status" value="1"/>
</dbReference>
<dbReference type="Gene3D" id="3.40.50.1820">
    <property type="entry name" value="alpha/beta hydrolase"/>
    <property type="match status" value="1"/>
</dbReference>